<organism evidence="2 3">
    <name type="scientific">Izhakiella capsodis</name>
    <dbReference type="NCBI Taxonomy" id="1367852"/>
    <lineage>
        <taxon>Bacteria</taxon>
        <taxon>Pseudomonadati</taxon>
        <taxon>Pseudomonadota</taxon>
        <taxon>Gammaproteobacteria</taxon>
        <taxon>Enterobacterales</taxon>
        <taxon>Erwiniaceae</taxon>
        <taxon>Izhakiella</taxon>
    </lineage>
</organism>
<keyword evidence="1" id="KW-0732">Signal</keyword>
<name>A0A1I4Z140_9GAMM</name>
<keyword evidence="3" id="KW-1185">Reference proteome</keyword>
<dbReference type="Proteomes" id="UP000242222">
    <property type="component" value="Unassembled WGS sequence"/>
</dbReference>
<evidence type="ECO:0000256" key="1">
    <source>
        <dbReference type="SAM" id="SignalP"/>
    </source>
</evidence>
<feature type="chain" id="PRO_5017373673" evidence="1">
    <location>
        <begin position="24"/>
        <end position="54"/>
    </location>
</feature>
<gene>
    <name evidence="2" type="ORF">SAMN05216516_107136</name>
</gene>
<dbReference type="STRING" id="1367852.SAMN05216516_107136"/>
<protein>
    <submittedName>
        <fullName evidence="2">Taurine transport system substrate-binding protein</fullName>
    </submittedName>
</protein>
<reference evidence="3" key="1">
    <citation type="submission" date="2016-10" db="EMBL/GenBank/DDBJ databases">
        <authorList>
            <person name="Varghese N."/>
            <person name="Submissions S."/>
        </authorList>
    </citation>
    <scope>NUCLEOTIDE SEQUENCE [LARGE SCALE GENOMIC DNA]</scope>
    <source>
        <strain evidence="3">N6PO6</strain>
    </source>
</reference>
<feature type="signal peptide" evidence="1">
    <location>
        <begin position="1"/>
        <end position="23"/>
    </location>
</feature>
<evidence type="ECO:0000313" key="3">
    <source>
        <dbReference type="Proteomes" id="UP000242222"/>
    </source>
</evidence>
<dbReference type="AlphaFoldDB" id="A0A1I4Z140"/>
<accession>A0A1I4Z140</accession>
<evidence type="ECO:0000313" key="2">
    <source>
        <dbReference type="EMBL" id="SFN43974.1"/>
    </source>
</evidence>
<sequence>MMKTMTRMALFAVLAVLSLHSQAANVTVAWQTSAEPAKVAQADNMFEKLSDAYV</sequence>
<proteinExistence type="predicted"/>
<dbReference type="EMBL" id="FOVC01000007">
    <property type="protein sequence ID" value="SFN43974.1"/>
    <property type="molecule type" value="Genomic_DNA"/>
</dbReference>